<evidence type="ECO:0000313" key="9">
    <source>
        <dbReference type="Proteomes" id="UP000325440"/>
    </source>
</evidence>
<dbReference type="InterPro" id="IPR008271">
    <property type="entry name" value="Ser/Thr_kinase_AS"/>
</dbReference>
<accession>A0A5E4MJJ8</accession>
<evidence type="ECO:0000256" key="3">
    <source>
        <dbReference type="ARBA" id="ARBA00022840"/>
    </source>
</evidence>
<dbReference type="PROSITE" id="PS00108">
    <property type="entry name" value="PROTEIN_KINASE_ST"/>
    <property type="match status" value="1"/>
</dbReference>
<dbReference type="InterPro" id="IPR017441">
    <property type="entry name" value="Protein_kinase_ATP_BS"/>
</dbReference>
<evidence type="ECO:0000256" key="4">
    <source>
        <dbReference type="PROSITE-ProRule" id="PRU10141"/>
    </source>
</evidence>
<dbReference type="EC" id="2.7.11.1" evidence="1"/>
<evidence type="ECO:0000256" key="1">
    <source>
        <dbReference type="ARBA" id="ARBA00012513"/>
    </source>
</evidence>
<evidence type="ECO:0000256" key="2">
    <source>
        <dbReference type="ARBA" id="ARBA00022741"/>
    </source>
</evidence>
<dbReference type="EMBL" id="CABPRJ010000955">
    <property type="protein sequence ID" value="VVC32408.1"/>
    <property type="molecule type" value="Genomic_DNA"/>
</dbReference>
<reference evidence="8 9" key="1">
    <citation type="submission" date="2019-08" db="EMBL/GenBank/DDBJ databases">
        <authorList>
            <person name="Alioto T."/>
            <person name="Alioto T."/>
            <person name="Gomez Garrido J."/>
        </authorList>
    </citation>
    <scope>NUCLEOTIDE SEQUENCE [LARGE SCALE GENOMIC DNA]</scope>
</reference>
<dbReference type="SMART" id="SM00220">
    <property type="entry name" value="S_TKc"/>
    <property type="match status" value="1"/>
</dbReference>
<evidence type="ECO:0000256" key="5">
    <source>
        <dbReference type="RuleBase" id="RU000304"/>
    </source>
</evidence>
<evidence type="ECO:0000256" key="6">
    <source>
        <dbReference type="SAM" id="MobiDB-lite"/>
    </source>
</evidence>
<dbReference type="GO" id="GO:0004674">
    <property type="term" value="F:protein serine/threonine kinase activity"/>
    <property type="evidence" value="ECO:0007669"/>
    <property type="project" value="UniProtKB-KW"/>
</dbReference>
<dbReference type="SUPFAM" id="SSF56112">
    <property type="entry name" value="Protein kinase-like (PK-like)"/>
    <property type="match status" value="1"/>
</dbReference>
<comment type="similarity">
    <text evidence="5">Belongs to the protein kinase superfamily.</text>
</comment>
<dbReference type="Gene3D" id="1.10.510.10">
    <property type="entry name" value="Transferase(Phosphotransferase) domain 1"/>
    <property type="match status" value="1"/>
</dbReference>
<dbReference type="InterPro" id="IPR011009">
    <property type="entry name" value="Kinase-like_dom_sf"/>
</dbReference>
<feature type="binding site" evidence="4">
    <location>
        <position position="58"/>
    </location>
    <ligand>
        <name>ATP</name>
        <dbReference type="ChEBI" id="CHEBI:30616"/>
    </ligand>
</feature>
<keyword evidence="5" id="KW-0723">Serine/threonine-protein kinase</keyword>
<feature type="region of interest" description="Disordered" evidence="6">
    <location>
        <begin position="1"/>
        <end position="20"/>
    </location>
</feature>
<protein>
    <recommendedName>
        <fullName evidence="1">non-specific serine/threonine protein kinase</fullName>
        <ecNumber evidence="1">2.7.11.1</ecNumber>
    </recommendedName>
</protein>
<dbReference type="PROSITE" id="PS50011">
    <property type="entry name" value="PROTEIN_KINASE_DOM"/>
    <property type="match status" value="1"/>
</dbReference>
<dbReference type="Proteomes" id="UP000325440">
    <property type="component" value="Unassembled WGS sequence"/>
</dbReference>
<proteinExistence type="inferred from homology"/>
<dbReference type="InterPro" id="IPR050235">
    <property type="entry name" value="CK1_Ser-Thr_kinase"/>
</dbReference>
<dbReference type="InterPro" id="IPR000719">
    <property type="entry name" value="Prot_kinase_dom"/>
</dbReference>
<dbReference type="PROSITE" id="PS00107">
    <property type="entry name" value="PROTEIN_KINASE_ATP"/>
    <property type="match status" value="1"/>
</dbReference>
<dbReference type="GO" id="GO:0005524">
    <property type="term" value="F:ATP binding"/>
    <property type="evidence" value="ECO:0007669"/>
    <property type="project" value="UniProtKB-UniRule"/>
</dbReference>
<dbReference type="OrthoDB" id="2687620at2759"/>
<keyword evidence="8" id="KW-0808">Transferase</keyword>
<keyword evidence="2 4" id="KW-0547">Nucleotide-binding</keyword>
<name>A0A5E4MJJ8_9HEMI</name>
<evidence type="ECO:0000313" key="8">
    <source>
        <dbReference type="EMBL" id="VVC32408.1"/>
    </source>
</evidence>
<dbReference type="Pfam" id="PF00069">
    <property type="entry name" value="Pkinase"/>
    <property type="match status" value="1"/>
</dbReference>
<dbReference type="AlphaFoldDB" id="A0A5E4MJJ8"/>
<feature type="domain" description="Protein kinase" evidence="7">
    <location>
        <begin position="27"/>
        <end position="318"/>
    </location>
</feature>
<sequence length="318" mass="36906">MSKRAKTTPKEELPQGTVLQDTNGNEWEIQNIIGSGGFGYVYRGTKHGVRSRQEYAIKTENMESGPLFVERMFYLKNMKAESINGWKLDKKLIELPLPSFYGFGSIDYNFNKYRFIVIEKFDKDLEAFLKSVSDNLLLGAVINIIRQMIDALEYIHECGYVHWDIKSQNIFVGKKPKENHVYLGDFGMVTKYKTENVVPNKKLANNGTLEYIALDGHVGMHTRRADLESLMYNGLEWLKLKLPWKGETLSKTITSKVEMKDEVLKAGPKEKIYNYDKVPHCYFRSMKIIYSMEPAEKPDYAFLKKLLKEYKKEKKSSK</sequence>
<gene>
    <name evidence="8" type="ORF">CINCED_3A022640</name>
</gene>
<evidence type="ECO:0000259" key="7">
    <source>
        <dbReference type="PROSITE" id="PS50011"/>
    </source>
</evidence>
<dbReference type="PANTHER" id="PTHR11909">
    <property type="entry name" value="CASEIN KINASE-RELATED"/>
    <property type="match status" value="1"/>
</dbReference>
<organism evidence="8 9">
    <name type="scientific">Cinara cedri</name>
    <dbReference type="NCBI Taxonomy" id="506608"/>
    <lineage>
        <taxon>Eukaryota</taxon>
        <taxon>Metazoa</taxon>
        <taxon>Ecdysozoa</taxon>
        <taxon>Arthropoda</taxon>
        <taxon>Hexapoda</taxon>
        <taxon>Insecta</taxon>
        <taxon>Pterygota</taxon>
        <taxon>Neoptera</taxon>
        <taxon>Paraneoptera</taxon>
        <taxon>Hemiptera</taxon>
        <taxon>Sternorrhyncha</taxon>
        <taxon>Aphidomorpha</taxon>
        <taxon>Aphidoidea</taxon>
        <taxon>Aphididae</taxon>
        <taxon>Lachninae</taxon>
        <taxon>Cinara</taxon>
    </lineage>
</organism>
<keyword evidence="8" id="KW-0418">Kinase</keyword>
<keyword evidence="9" id="KW-1185">Reference proteome</keyword>
<keyword evidence="3 4" id="KW-0067">ATP-binding</keyword>